<name>A0AAF0TSM8_SOLVR</name>
<sequence>MITLERFIQDLAHKNKINPTNKERWAEKITQNTAGKEVENKRVPRDDTRDIEVTLSSSTDIQHIKAEYTRDNADRKREAPVDTSSEVFGLRNKAWTLMSKKEQGSSKNEERRHEDRLIHWASRRTAKISPNVPVCQALKKKIKSAIEMSSQRVVERFRDAMLDCLELWNLKMLKAKAKRQ</sequence>
<organism evidence="1 2">
    <name type="scientific">Solanum verrucosum</name>
    <dbReference type="NCBI Taxonomy" id="315347"/>
    <lineage>
        <taxon>Eukaryota</taxon>
        <taxon>Viridiplantae</taxon>
        <taxon>Streptophyta</taxon>
        <taxon>Embryophyta</taxon>
        <taxon>Tracheophyta</taxon>
        <taxon>Spermatophyta</taxon>
        <taxon>Magnoliopsida</taxon>
        <taxon>eudicotyledons</taxon>
        <taxon>Gunneridae</taxon>
        <taxon>Pentapetalae</taxon>
        <taxon>asterids</taxon>
        <taxon>lamiids</taxon>
        <taxon>Solanales</taxon>
        <taxon>Solanaceae</taxon>
        <taxon>Solanoideae</taxon>
        <taxon>Solaneae</taxon>
        <taxon>Solanum</taxon>
    </lineage>
</organism>
<dbReference type="Proteomes" id="UP001234989">
    <property type="component" value="Chromosome 5"/>
</dbReference>
<protein>
    <submittedName>
        <fullName evidence="1">Uncharacterized protein</fullName>
    </submittedName>
</protein>
<gene>
    <name evidence="1" type="ORF">MTR67_023979</name>
</gene>
<reference evidence="1" key="1">
    <citation type="submission" date="2023-08" db="EMBL/GenBank/DDBJ databases">
        <title>A de novo genome assembly of Solanum verrucosum Schlechtendal, a Mexican diploid species geographically isolated from the other diploid A-genome species in potato relatives.</title>
        <authorList>
            <person name="Hosaka K."/>
        </authorList>
    </citation>
    <scope>NUCLEOTIDE SEQUENCE</scope>
    <source>
        <tissue evidence="1">Young leaves</tissue>
    </source>
</reference>
<evidence type="ECO:0000313" key="2">
    <source>
        <dbReference type="Proteomes" id="UP001234989"/>
    </source>
</evidence>
<proteinExistence type="predicted"/>
<dbReference type="EMBL" id="CP133616">
    <property type="protein sequence ID" value="WMV30594.1"/>
    <property type="molecule type" value="Genomic_DNA"/>
</dbReference>
<accession>A0AAF0TSM8</accession>
<evidence type="ECO:0000313" key="1">
    <source>
        <dbReference type="EMBL" id="WMV30594.1"/>
    </source>
</evidence>
<keyword evidence="2" id="KW-1185">Reference proteome</keyword>
<dbReference type="AlphaFoldDB" id="A0AAF0TSM8"/>